<feature type="transmembrane region" description="Helical" evidence="7">
    <location>
        <begin position="179"/>
        <end position="201"/>
    </location>
</feature>
<dbReference type="PANTHER" id="PTHR14969:SF62">
    <property type="entry name" value="DECAPRENYLPHOSPHORYL-5-PHOSPHORIBOSE PHOSPHATASE RV3807C-RELATED"/>
    <property type="match status" value="1"/>
</dbReference>
<dbReference type="Proteomes" id="UP001501407">
    <property type="component" value="Unassembled WGS sequence"/>
</dbReference>
<feature type="transmembrane region" description="Helical" evidence="7">
    <location>
        <begin position="12"/>
        <end position="32"/>
    </location>
</feature>
<keyword evidence="5 7" id="KW-1133">Transmembrane helix</keyword>
<keyword evidence="6 7" id="KW-0472">Membrane</keyword>
<dbReference type="InterPro" id="IPR000326">
    <property type="entry name" value="PAP2/HPO"/>
</dbReference>
<feature type="transmembrane region" description="Helical" evidence="7">
    <location>
        <begin position="140"/>
        <end position="167"/>
    </location>
</feature>
<dbReference type="SMART" id="SM00014">
    <property type="entry name" value="acidPPc"/>
    <property type="match status" value="1"/>
</dbReference>
<name>A0ABP9MGA1_9MICO</name>
<keyword evidence="3 7" id="KW-0812">Transmembrane</keyword>
<organism evidence="9 10">
    <name type="scientific">Microbacterium yannicii</name>
    <dbReference type="NCBI Taxonomy" id="671622"/>
    <lineage>
        <taxon>Bacteria</taxon>
        <taxon>Bacillati</taxon>
        <taxon>Actinomycetota</taxon>
        <taxon>Actinomycetes</taxon>
        <taxon>Micrococcales</taxon>
        <taxon>Microbacteriaceae</taxon>
        <taxon>Microbacterium</taxon>
    </lineage>
</organism>
<feature type="domain" description="Phosphatidic acid phosphatase type 2/haloperoxidase" evidence="8">
    <location>
        <begin position="95"/>
        <end position="198"/>
    </location>
</feature>
<dbReference type="InterPro" id="IPR036938">
    <property type="entry name" value="PAP2/HPO_sf"/>
</dbReference>
<feature type="transmembrane region" description="Helical" evidence="7">
    <location>
        <begin position="68"/>
        <end position="89"/>
    </location>
</feature>
<dbReference type="PANTHER" id="PTHR14969">
    <property type="entry name" value="SPHINGOSINE-1-PHOSPHATE PHOSPHOHYDROLASE"/>
    <property type="match status" value="1"/>
</dbReference>
<evidence type="ECO:0000256" key="3">
    <source>
        <dbReference type="ARBA" id="ARBA00022692"/>
    </source>
</evidence>
<evidence type="ECO:0000256" key="7">
    <source>
        <dbReference type="SAM" id="Phobius"/>
    </source>
</evidence>
<keyword evidence="10" id="KW-1185">Reference proteome</keyword>
<evidence type="ECO:0000256" key="5">
    <source>
        <dbReference type="ARBA" id="ARBA00022989"/>
    </source>
</evidence>
<dbReference type="CDD" id="cd03392">
    <property type="entry name" value="PAP2_like_2"/>
    <property type="match status" value="1"/>
</dbReference>
<sequence>MVLLHTPAGTARVVALFGALTGIGLVVLLGTVTRTLGNGPLTIDQWWHDLMLDWRTPVGLTFAHVLEFVGGPLPMIIVSVVVVGLFLLFRRPWDALVVAATLAVSEAIAGILKVAFNRPRPDDSLTNTAMTSYPSGHTTLAAATAISLGLVLARAIVWVLAVAWTVLMAWSRTYLGAHWLTDVVGGVLLGASVALVMWVIVAKIRDREELRHGGAALEPLLAGRGRDPL</sequence>
<accession>A0ABP9MGA1</accession>
<evidence type="ECO:0000256" key="6">
    <source>
        <dbReference type="ARBA" id="ARBA00023136"/>
    </source>
</evidence>
<gene>
    <name evidence="9" type="ORF">GCM10025760_29540</name>
</gene>
<evidence type="ECO:0000256" key="1">
    <source>
        <dbReference type="ARBA" id="ARBA00004651"/>
    </source>
</evidence>
<comment type="caution">
    <text evidence="9">The sequence shown here is derived from an EMBL/GenBank/DDBJ whole genome shotgun (WGS) entry which is preliminary data.</text>
</comment>
<proteinExistence type="predicted"/>
<keyword evidence="2" id="KW-1003">Cell membrane</keyword>
<dbReference type="Pfam" id="PF01569">
    <property type="entry name" value="PAP2"/>
    <property type="match status" value="1"/>
</dbReference>
<dbReference type="Gene3D" id="1.20.144.10">
    <property type="entry name" value="Phosphatidic acid phosphatase type 2/haloperoxidase"/>
    <property type="match status" value="2"/>
</dbReference>
<evidence type="ECO:0000259" key="8">
    <source>
        <dbReference type="SMART" id="SM00014"/>
    </source>
</evidence>
<comment type="subcellular location">
    <subcellularLocation>
        <location evidence="1">Cell membrane</location>
        <topology evidence="1">Multi-pass membrane protein</topology>
    </subcellularLocation>
</comment>
<dbReference type="RefSeq" id="WP_194414012.1">
    <property type="nucleotide sequence ID" value="NZ_BAABKZ010000002.1"/>
</dbReference>
<keyword evidence="4" id="KW-0378">Hydrolase</keyword>
<evidence type="ECO:0000256" key="2">
    <source>
        <dbReference type="ARBA" id="ARBA00022475"/>
    </source>
</evidence>
<dbReference type="SUPFAM" id="SSF48317">
    <property type="entry name" value="Acid phosphatase/Vanadium-dependent haloperoxidase"/>
    <property type="match status" value="1"/>
</dbReference>
<evidence type="ECO:0000313" key="9">
    <source>
        <dbReference type="EMBL" id="GAA5096257.1"/>
    </source>
</evidence>
<protein>
    <recommendedName>
        <fullName evidence="8">Phosphatidic acid phosphatase type 2/haloperoxidase domain-containing protein</fullName>
    </recommendedName>
</protein>
<reference evidence="10" key="1">
    <citation type="journal article" date="2019" name="Int. J. Syst. Evol. Microbiol.">
        <title>The Global Catalogue of Microorganisms (GCM) 10K type strain sequencing project: providing services to taxonomists for standard genome sequencing and annotation.</title>
        <authorList>
            <consortium name="The Broad Institute Genomics Platform"/>
            <consortium name="The Broad Institute Genome Sequencing Center for Infectious Disease"/>
            <person name="Wu L."/>
            <person name="Ma J."/>
        </authorList>
    </citation>
    <scope>NUCLEOTIDE SEQUENCE [LARGE SCALE GENOMIC DNA]</scope>
    <source>
        <strain evidence="10">JCM 18959</strain>
    </source>
</reference>
<evidence type="ECO:0000256" key="4">
    <source>
        <dbReference type="ARBA" id="ARBA00022801"/>
    </source>
</evidence>
<evidence type="ECO:0000313" key="10">
    <source>
        <dbReference type="Proteomes" id="UP001501407"/>
    </source>
</evidence>
<dbReference type="EMBL" id="BAABKZ010000002">
    <property type="protein sequence ID" value="GAA5096257.1"/>
    <property type="molecule type" value="Genomic_DNA"/>
</dbReference>